<dbReference type="EMBL" id="CVQH01001002">
    <property type="protein sequence ID" value="CRJ93535.1"/>
    <property type="molecule type" value="Genomic_DNA"/>
</dbReference>
<organism evidence="11 12">
    <name type="scientific">Verticillium longisporum</name>
    <name type="common">Verticillium dahliae var. longisporum</name>
    <dbReference type="NCBI Taxonomy" id="100787"/>
    <lineage>
        <taxon>Eukaryota</taxon>
        <taxon>Fungi</taxon>
        <taxon>Dikarya</taxon>
        <taxon>Ascomycota</taxon>
        <taxon>Pezizomycotina</taxon>
        <taxon>Sordariomycetes</taxon>
        <taxon>Hypocreomycetidae</taxon>
        <taxon>Glomerellales</taxon>
        <taxon>Plectosphaerellaceae</taxon>
        <taxon>Verticillium</taxon>
    </lineage>
</organism>
<keyword evidence="7 9" id="KW-0496">Mitochondrion</keyword>
<gene>
    <name evidence="11" type="ORF">BN1708_009393</name>
</gene>
<proteinExistence type="inferred from homology"/>
<protein>
    <recommendedName>
        <fullName evidence="9">Protein-serine/threonine kinase</fullName>
        <ecNumber evidence="9">2.7.11.-</ecNumber>
    </recommendedName>
</protein>
<dbReference type="SUPFAM" id="SSF54897">
    <property type="entry name" value="Protease propeptides/inhibitors"/>
    <property type="match status" value="1"/>
</dbReference>
<keyword evidence="5 9" id="KW-0418">Kinase</keyword>
<dbReference type="InterPro" id="IPR039028">
    <property type="entry name" value="BCKD/PDK"/>
</dbReference>
<dbReference type="InterPro" id="IPR010259">
    <property type="entry name" value="S8pro/Inhibitor_I9"/>
</dbReference>
<dbReference type="GO" id="GO:0005759">
    <property type="term" value="C:mitochondrial matrix"/>
    <property type="evidence" value="ECO:0007669"/>
    <property type="project" value="UniProtKB-SubCell"/>
</dbReference>
<dbReference type="STRING" id="100787.A0A0G4KGE4"/>
<comment type="similarity">
    <text evidence="1 9">Belongs to the PDK/BCKDK protein kinase family.</text>
</comment>
<accession>A0A0G4KGE4</accession>
<dbReference type="InterPro" id="IPR037045">
    <property type="entry name" value="S8pro/Inhibitor_I9_sf"/>
</dbReference>
<keyword evidence="2" id="KW-0597">Phosphoprotein</keyword>
<evidence type="ECO:0000313" key="12">
    <source>
        <dbReference type="Proteomes" id="UP000044602"/>
    </source>
</evidence>
<dbReference type="InterPro" id="IPR018955">
    <property type="entry name" value="BCDHK/PDK_N"/>
</dbReference>
<dbReference type="Gene3D" id="3.30.565.10">
    <property type="entry name" value="Histidine kinase-like ATPase, C-terminal domain"/>
    <property type="match status" value="1"/>
</dbReference>
<evidence type="ECO:0000256" key="7">
    <source>
        <dbReference type="ARBA" id="ARBA00023128"/>
    </source>
</evidence>
<dbReference type="EC" id="2.7.11.-" evidence="9"/>
<dbReference type="GO" id="GO:0005524">
    <property type="term" value="F:ATP binding"/>
    <property type="evidence" value="ECO:0007669"/>
    <property type="project" value="UniProtKB-UniRule"/>
</dbReference>
<keyword evidence="12" id="KW-1185">Reference proteome</keyword>
<dbReference type="SUPFAM" id="SSF55874">
    <property type="entry name" value="ATPase domain of HSP90 chaperone/DNA topoisomerase II/histidine kinase"/>
    <property type="match status" value="1"/>
</dbReference>
<dbReference type="Pfam" id="PF10436">
    <property type="entry name" value="BCDHK_Adom3"/>
    <property type="match status" value="1"/>
</dbReference>
<dbReference type="SMART" id="SM00387">
    <property type="entry name" value="HATPase_c"/>
    <property type="match status" value="1"/>
</dbReference>
<comment type="subcellular location">
    <subcellularLocation>
        <location evidence="9">Mitochondrion matrix</location>
    </subcellularLocation>
</comment>
<evidence type="ECO:0000256" key="5">
    <source>
        <dbReference type="ARBA" id="ARBA00022777"/>
    </source>
</evidence>
<evidence type="ECO:0000256" key="4">
    <source>
        <dbReference type="ARBA" id="ARBA00022741"/>
    </source>
</evidence>
<keyword evidence="6 9" id="KW-0067">ATP-binding</keyword>
<sequence>MHEMRMSGNDVDEQPEHTCGTHHIWLHSAHHQVRWEVASIRHRLAASYLLSHWVDGTQTHEERTKKDWPDTQGVPSLLRYAVHKMRHPGFISSIQHPRAFQATTFPQQRLSSFSQTTQLSQTTNRNEDMPSYIVTCKKDATDDQVESAKEHAKNQGGTITHEYNLIKGFAVKFDEGAVQSLEAHEHVEQVEVDGEMNIQHGRPPLSEASLLTSANFTLSLLPIRLARRIQALRNLPFIVVSNPNIRQIYDKYETSLSTLLPWWEKGKNPVRTLDDEVRFTQVLADLVRTHTDTIPILARGFLEARRHISPADVTTFLDQHLRARIGTRLVAEQHIALHYSSQPHFNPDASPTPCLDHPSFVGVIDTALRPADIIQSQAEFVAEICELRYGTRPQLIINGDPDTTFAYVPMHLEYIITELLKNAFRASVERPGNTEPVVVTIAPEPSCGEAVQIKAPSEERGNFKSDFIQPLDDNAPGVTIRIRDRGGGIAPDVLPNIWSYSFTTFNDDFDDLPGSGGGSDAYGDGLTAIANANVGGSSLAGLGYGLPLSRAYAEYFGGGIAVQSLHGWGADVYLKLKGIGVH</sequence>
<dbReference type="AlphaFoldDB" id="A0A0G4KGE4"/>
<reference evidence="11 12" key="1">
    <citation type="submission" date="2015-05" db="EMBL/GenBank/DDBJ databases">
        <authorList>
            <person name="Wang D.B."/>
            <person name="Wang M."/>
        </authorList>
    </citation>
    <scope>NUCLEOTIDE SEQUENCE [LARGE SCALE GENOMIC DNA]</scope>
    <source>
        <strain evidence="11">VL1</strain>
    </source>
</reference>
<comment type="similarity">
    <text evidence="8">Belongs to the protease inhibitor I9 family.</text>
</comment>
<dbReference type="InterPro" id="IPR036784">
    <property type="entry name" value="AK/P_DHK_N_sf"/>
</dbReference>
<dbReference type="FunFam" id="3.30.70.80:FF:000005">
    <property type="entry name" value="Proteinase inhibitor I2B"/>
    <property type="match status" value="1"/>
</dbReference>
<evidence type="ECO:0000256" key="1">
    <source>
        <dbReference type="ARBA" id="ARBA00006155"/>
    </source>
</evidence>
<dbReference type="PANTHER" id="PTHR11947:SF20">
    <property type="entry name" value="[3-METHYL-2-OXOBUTANOATE DEHYDROGENASE [LIPOAMIDE]] KINASE, MITOCHONDRIAL"/>
    <property type="match status" value="1"/>
</dbReference>
<dbReference type="InterPro" id="IPR003594">
    <property type="entry name" value="HATPase_dom"/>
</dbReference>
<dbReference type="Gene3D" id="3.30.70.80">
    <property type="entry name" value="Peptidase S8 propeptide/proteinase inhibitor I9"/>
    <property type="match status" value="1"/>
</dbReference>
<evidence type="ECO:0000256" key="3">
    <source>
        <dbReference type="ARBA" id="ARBA00022679"/>
    </source>
</evidence>
<dbReference type="InterPro" id="IPR036890">
    <property type="entry name" value="HATPase_C_sf"/>
</dbReference>
<name>A0A0G4KGE4_VERLO</name>
<feature type="domain" description="Histidine kinase/HSP90-like ATPase" evidence="10">
    <location>
        <begin position="407"/>
        <end position="580"/>
    </location>
</feature>
<keyword evidence="3 9" id="KW-0808">Transferase</keyword>
<evidence type="ECO:0000259" key="10">
    <source>
        <dbReference type="SMART" id="SM00387"/>
    </source>
</evidence>
<dbReference type="SUPFAM" id="SSF69012">
    <property type="entry name" value="alpha-ketoacid dehydrogenase kinase, N-terminal domain"/>
    <property type="match status" value="1"/>
</dbReference>
<dbReference type="Pfam" id="PF02518">
    <property type="entry name" value="HATPase_c"/>
    <property type="match status" value="1"/>
</dbReference>
<dbReference type="GO" id="GO:0010906">
    <property type="term" value="P:regulation of glucose metabolic process"/>
    <property type="evidence" value="ECO:0007669"/>
    <property type="project" value="TreeGrafter"/>
</dbReference>
<dbReference type="Pfam" id="PF05922">
    <property type="entry name" value="Inhibitor_I9"/>
    <property type="match status" value="1"/>
</dbReference>
<dbReference type="GO" id="GO:0004866">
    <property type="term" value="F:endopeptidase inhibitor activity"/>
    <property type="evidence" value="ECO:0007669"/>
    <property type="project" value="UniProtKB-ARBA"/>
</dbReference>
<dbReference type="Proteomes" id="UP000044602">
    <property type="component" value="Unassembled WGS sequence"/>
</dbReference>
<evidence type="ECO:0000256" key="8">
    <source>
        <dbReference type="ARBA" id="ARBA00038069"/>
    </source>
</evidence>
<evidence type="ECO:0000256" key="9">
    <source>
        <dbReference type="RuleBase" id="RU366032"/>
    </source>
</evidence>
<dbReference type="PANTHER" id="PTHR11947">
    <property type="entry name" value="PYRUVATE DEHYDROGENASE KINASE"/>
    <property type="match status" value="1"/>
</dbReference>
<keyword evidence="4 9" id="KW-0547">Nucleotide-binding</keyword>
<dbReference type="Gene3D" id="1.20.140.20">
    <property type="entry name" value="Alpha-ketoacid/pyruvate dehydrogenase kinase, N-terminal domain"/>
    <property type="match status" value="1"/>
</dbReference>
<evidence type="ECO:0000313" key="11">
    <source>
        <dbReference type="EMBL" id="CRJ93535.1"/>
    </source>
</evidence>
<evidence type="ECO:0000256" key="6">
    <source>
        <dbReference type="ARBA" id="ARBA00022840"/>
    </source>
</evidence>
<dbReference type="GO" id="GO:0004740">
    <property type="term" value="F:pyruvate dehydrogenase (acetyl-transferring) kinase activity"/>
    <property type="evidence" value="ECO:0007669"/>
    <property type="project" value="TreeGrafter"/>
</dbReference>
<evidence type="ECO:0000256" key="2">
    <source>
        <dbReference type="ARBA" id="ARBA00022553"/>
    </source>
</evidence>